<gene>
    <name evidence="1" type="ORF">LMG26411_07926</name>
</gene>
<comment type="caution">
    <text evidence="1">The sequence shown here is derived from an EMBL/GenBank/DDBJ whole genome shotgun (WGS) entry which is preliminary data.</text>
</comment>
<organism evidence="1 2">
    <name type="scientific">Cupriavidus numazuensis</name>
    <dbReference type="NCBI Taxonomy" id="221992"/>
    <lineage>
        <taxon>Bacteria</taxon>
        <taxon>Pseudomonadati</taxon>
        <taxon>Pseudomonadota</taxon>
        <taxon>Betaproteobacteria</taxon>
        <taxon>Burkholderiales</taxon>
        <taxon>Burkholderiaceae</taxon>
        <taxon>Cupriavidus</taxon>
    </lineage>
</organism>
<evidence type="ECO:0000313" key="1">
    <source>
        <dbReference type="EMBL" id="CAG2161004.1"/>
    </source>
</evidence>
<reference evidence="1 2" key="1">
    <citation type="submission" date="2021-03" db="EMBL/GenBank/DDBJ databases">
        <authorList>
            <person name="Peeters C."/>
        </authorList>
    </citation>
    <scope>NUCLEOTIDE SEQUENCE [LARGE SCALE GENOMIC DNA]</scope>
    <source>
        <strain evidence="1 2">LMG 26411</strain>
    </source>
</reference>
<sequence length="56" mass="6260">MPGQDIHVETFDTQADAIAAGTRRAKEKKVELFIHGRDGQIRERNTFGHDPRDVAG</sequence>
<dbReference type="RefSeq" id="WP_211958634.1">
    <property type="nucleotide sequence ID" value="NZ_CAJPVI010000103.1"/>
</dbReference>
<evidence type="ECO:0008006" key="3">
    <source>
        <dbReference type="Google" id="ProtNLM"/>
    </source>
</evidence>
<evidence type="ECO:0000313" key="2">
    <source>
        <dbReference type="Proteomes" id="UP000672657"/>
    </source>
</evidence>
<dbReference type="Pfam" id="PF09954">
    <property type="entry name" value="DUF2188"/>
    <property type="match status" value="1"/>
</dbReference>
<dbReference type="Proteomes" id="UP000672657">
    <property type="component" value="Unassembled WGS sequence"/>
</dbReference>
<proteinExistence type="predicted"/>
<dbReference type="EMBL" id="CAJPVI010000103">
    <property type="protein sequence ID" value="CAG2161004.1"/>
    <property type="molecule type" value="Genomic_DNA"/>
</dbReference>
<accession>A0ABN7QHA9</accession>
<name>A0ABN7QHA9_9BURK</name>
<dbReference type="InterPro" id="IPR018691">
    <property type="entry name" value="DUF2188"/>
</dbReference>
<protein>
    <recommendedName>
        <fullName evidence="3">DUF2188 domain-containing protein</fullName>
    </recommendedName>
</protein>
<keyword evidence="2" id="KW-1185">Reference proteome</keyword>